<evidence type="ECO:0000256" key="1">
    <source>
        <dbReference type="ARBA" id="ARBA00022723"/>
    </source>
</evidence>
<keyword evidence="3" id="KW-0862">Zinc</keyword>
<dbReference type="PANTHER" id="PTHR33248">
    <property type="entry name" value="ZINC ION-BINDING PROTEIN"/>
    <property type="match status" value="1"/>
</dbReference>
<protein>
    <recommendedName>
        <fullName evidence="5">GRF-type domain-containing protein</fullName>
    </recommendedName>
</protein>
<comment type="caution">
    <text evidence="6">The sequence shown here is derived from an EMBL/GenBank/DDBJ whole genome shotgun (WGS) entry which is preliminary data.</text>
</comment>
<gene>
    <name evidence="6" type="ORF">ILEXP_LOCUS45757</name>
</gene>
<evidence type="ECO:0000256" key="2">
    <source>
        <dbReference type="ARBA" id="ARBA00022771"/>
    </source>
</evidence>
<organism evidence="6 7">
    <name type="scientific">Ilex paraguariensis</name>
    <name type="common">yerba mate</name>
    <dbReference type="NCBI Taxonomy" id="185542"/>
    <lineage>
        <taxon>Eukaryota</taxon>
        <taxon>Viridiplantae</taxon>
        <taxon>Streptophyta</taxon>
        <taxon>Embryophyta</taxon>
        <taxon>Tracheophyta</taxon>
        <taxon>Spermatophyta</taxon>
        <taxon>Magnoliopsida</taxon>
        <taxon>eudicotyledons</taxon>
        <taxon>Gunneridae</taxon>
        <taxon>Pentapetalae</taxon>
        <taxon>asterids</taxon>
        <taxon>campanulids</taxon>
        <taxon>Aquifoliales</taxon>
        <taxon>Aquifoliaceae</taxon>
        <taxon>Ilex</taxon>
    </lineage>
</organism>
<keyword evidence="7" id="KW-1185">Reference proteome</keyword>
<evidence type="ECO:0000313" key="7">
    <source>
        <dbReference type="Proteomes" id="UP001642360"/>
    </source>
</evidence>
<accession>A0ABC8U2E0</accession>
<proteinExistence type="predicted"/>
<reference evidence="6 7" key="1">
    <citation type="submission" date="2024-02" db="EMBL/GenBank/DDBJ databases">
        <authorList>
            <person name="Vignale AGUSTIN F."/>
            <person name="Sosa J E."/>
            <person name="Modenutti C."/>
        </authorList>
    </citation>
    <scope>NUCLEOTIDE SEQUENCE [LARGE SCALE GENOMIC DNA]</scope>
</reference>
<dbReference type="EMBL" id="CAUOFW020006724">
    <property type="protein sequence ID" value="CAK9175928.1"/>
    <property type="molecule type" value="Genomic_DNA"/>
</dbReference>
<dbReference type="InterPro" id="IPR010666">
    <property type="entry name" value="Znf_GRF"/>
</dbReference>
<dbReference type="PROSITE" id="PS51999">
    <property type="entry name" value="ZF_GRF"/>
    <property type="match status" value="1"/>
</dbReference>
<evidence type="ECO:0000259" key="5">
    <source>
        <dbReference type="PROSITE" id="PS51999"/>
    </source>
</evidence>
<dbReference type="GO" id="GO:0008270">
    <property type="term" value="F:zinc ion binding"/>
    <property type="evidence" value="ECO:0007669"/>
    <property type="project" value="UniProtKB-KW"/>
</dbReference>
<dbReference type="AlphaFoldDB" id="A0ABC8U2E0"/>
<name>A0ABC8U2E0_9AQUA</name>
<evidence type="ECO:0000256" key="4">
    <source>
        <dbReference type="PROSITE-ProRule" id="PRU01343"/>
    </source>
</evidence>
<keyword evidence="1" id="KW-0479">Metal-binding</keyword>
<dbReference type="Proteomes" id="UP001642360">
    <property type="component" value="Unassembled WGS sequence"/>
</dbReference>
<feature type="domain" description="GRF-type" evidence="5">
    <location>
        <begin position="19"/>
        <end position="61"/>
    </location>
</feature>
<evidence type="ECO:0000256" key="3">
    <source>
        <dbReference type="ARBA" id="ARBA00022833"/>
    </source>
</evidence>
<keyword evidence="2 4" id="KW-0863">Zinc-finger</keyword>
<sequence>MESKGVVSRRKKKMEHMSCYCGTGTKMFTSWRYQNPGRRFLRCKNHKQSGGCGYFEWYDPSMCNQLKNIILDLLRKDVGDLANSDMDSGVDELEELRREQEQIE</sequence>
<dbReference type="Pfam" id="PF06839">
    <property type="entry name" value="Zn_ribbon_GRF"/>
    <property type="match status" value="1"/>
</dbReference>
<evidence type="ECO:0000313" key="6">
    <source>
        <dbReference type="EMBL" id="CAK9175928.1"/>
    </source>
</evidence>